<evidence type="ECO:0000259" key="3">
    <source>
        <dbReference type="Pfam" id="PF13458"/>
    </source>
</evidence>
<dbReference type="PANTHER" id="PTHR30483">
    <property type="entry name" value="LEUCINE-SPECIFIC-BINDING PROTEIN"/>
    <property type="match status" value="1"/>
</dbReference>
<evidence type="ECO:0000313" key="5">
    <source>
        <dbReference type="Proteomes" id="UP000214603"/>
    </source>
</evidence>
<dbReference type="InterPro" id="IPR028082">
    <property type="entry name" value="Peripla_BP_I"/>
</dbReference>
<dbReference type="RefSeq" id="WP_088601523.1">
    <property type="nucleotide sequence ID" value="NZ_NJIH01000001.1"/>
</dbReference>
<keyword evidence="2" id="KW-0732">Signal</keyword>
<dbReference type="InterPro" id="IPR028081">
    <property type="entry name" value="Leu-bd"/>
</dbReference>
<dbReference type="OrthoDB" id="7337537at2"/>
<comment type="caution">
    <text evidence="4">The sequence shown here is derived from an EMBL/GenBank/DDBJ whole genome shotgun (WGS) entry which is preliminary data.</text>
</comment>
<name>A0A225MYC7_9BURK</name>
<feature type="domain" description="Leucine-binding protein" evidence="3">
    <location>
        <begin position="40"/>
        <end position="364"/>
    </location>
</feature>
<reference evidence="5" key="1">
    <citation type="submission" date="2017-06" db="EMBL/GenBank/DDBJ databases">
        <title>Herbaspirillum phytohormonus sp. nov., isolated from the root nodule of Robinia pseudoacacia in lead-zinc mine.</title>
        <authorList>
            <person name="Fan M."/>
            <person name="Lin Y."/>
        </authorList>
    </citation>
    <scope>NUCLEOTIDE SEQUENCE [LARGE SCALE GENOMIC DNA]</scope>
    <source>
        <strain evidence="5">SC-089</strain>
    </source>
</reference>
<dbReference type="PROSITE" id="PS51318">
    <property type="entry name" value="TAT"/>
    <property type="match status" value="1"/>
</dbReference>
<dbReference type="AlphaFoldDB" id="A0A225MYC7"/>
<organism evidence="4 5">
    <name type="scientific">Candidimonas nitroreducens</name>
    <dbReference type="NCBI Taxonomy" id="683354"/>
    <lineage>
        <taxon>Bacteria</taxon>
        <taxon>Pseudomonadati</taxon>
        <taxon>Pseudomonadota</taxon>
        <taxon>Betaproteobacteria</taxon>
        <taxon>Burkholderiales</taxon>
        <taxon>Alcaligenaceae</taxon>
        <taxon>Candidimonas</taxon>
    </lineage>
</organism>
<evidence type="ECO:0000256" key="1">
    <source>
        <dbReference type="ARBA" id="ARBA00010062"/>
    </source>
</evidence>
<evidence type="ECO:0000256" key="2">
    <source>
        <dbReference type="ARBA" id="ARBA00022729"/>
    </source>
</evidence>
<dbReference type="InterPro" id="IPR051010">
    <property type="entry name" value="BCAA_transport"/>
</dbReference>
<dbReference type="Pfam" id="PF13458">
    <property type="entry name" value="Peripla_BP_6"/>
    <property type="match status" value="1"/>
</dbReference>
<keyword evidence="5" id="KW-1185">Reference proteome</keyword>
<dbReference type="Proteomes" id="UP000214603">
    <property type="component" value="Unassembled WGS sequence"/>
</dbReference>
<dbReference type="Gene3D" id="3.40.50.2300">
    <property type="match status" value="2"/>
</dbReference>
<dbReference type="InterPro" id="IPR006311">
    <property type="entry name" value="TAT_signal"/>
</dbReference>
<protein>
    <recommendedName>
        <fullName evidence="3">Leucine-binding protein domain-containing protein</fullName>
    </recommendedName>
</protein>
<comment type="similarity">
    <text evidence="1">Belongs to the leucine-binding protein family.</text>
</comment>
<sequence length="426" mass="46088">MNGKFDQSKGVFSRRALLKATAGAVVAQLAPGFVRAAPKEIPIGVVVGLTGSSADYGRDAHRAFQVVVDRVNQSGGIRSLGGAQIKLVVADHQSDLRVTSSETERLITRENVLGILGWAASGPARVGSEVSERYQVPAIDTSVDYMLTERNLKYFYCAAINTRQTVERAVKFVREMEQASGRPVKRVAILHEDLAYGTGAGDLFKSAIGKISDWQLVDRIAYTASRLTEATGIVNKLKAEKVDVVFQASYPADGVLIQRAMKQLRLNLFANIHPAGAPPNLQFVGNLKKDANYVLTTLGWTPSMVKKLPAGAKATVDAYMARFKVAVQDQAGYSLSAAAAMVAALEKIKSPDRAALWHAINDIDLTFGEDPNVIIPFGVKWGEKHDNVKAQPVVAQILDQQLTVVAPKEMASKSPVVPPPTWDKRS</sequence>
<evidence type="ECO:0000313" key="4">
    <source>
        <dbReference type="EMBL" id="OWT66397.1"/>
    </source>
</evidence>
<dbReference type="SUPFAM" id="SSF53822">
    <property type="entry name" value="Periplasmic binding protein-like I"/>
    <property type="match status" value="1"/>
</dbReference>
<dbReference type="EMBL" id="NJIH01000001">
    <property type="protein sequence ID" value="OWT66397.1"/>
    <property type="molecule type" value="Genomic_DNA"/>
</dbReference>
<dbReference type="PANTHER" id="PTHR30483:SF37">
    <property type="entry name" value="ABC TRANSPORTER SUBSTRATE-BINDING PROTEIN"/>
    <property type="match status" value="1"/>
</dbReference>
<proteinExistence type="inferred from homology"/>
<gene>
    <name evidence="4" type="ORF">CEY11_01300</name>
</gene>
<dbReference type="CDD" id="cd06340">
    <property type="entry name" value="PBP1_ABC_ligand_binding-like"/>
    <property type="match status" value="1"/>
</dbReference>
<accession>A0A225MYC7</accession>